<dbReference type="InterPro" id="IPR012910">
    <property type="entry name" value="Plug_dom"/>
</dbReference>
<evidence type="ECO:0000259" key="3">
    <source>
        <dbReference type="Pfam" id="PF07715"/>
    </source>
</evidence>
<sequence length="898" mass="98083">MVRLYSLSLLLTLSIPALAQQPDTLAPRRLGVTITLPDSLFASNSFLSGRLVCTGPGVPITQTVTYYFGPTFPLQEQLRQIAGVQATPYSGAPGAQVAVRIRGAASLSGNAQPLYVVDGIPVFQNTFGAPIRDNSMINFRPAEALEMDTNPLLSIPSEDIETVEVLKGAWETARYGAQGVNGVIRITTKRGRTGPLRVHYAGYGGVQKVRYRYNLLNAREYANLANEAALNAKFGAPYSPEQVATFGKGTDWQDELLRTATVQEHHLSLDGGSARTHYYAGTDYLNQKGTVLNSSLSRYAGRAAIQHQLGQHLKLQAAVGLSETRQRIPAVGAAANALAYIPTVPVRNPDGSYGSSRQYSLNPVQWAQESYTTPQHRRMLAQLGARYEFLPGLALDLRGNLERATLANTTYSPSFTSTAGGQSGDNTALYQQWVLNPALRYTGHFKEDRHVVEASAEAIYQKRRAETETRFYLPGQTQPDFFNISGSSYAANVAAYQLTTSYTLAGRYQVQGGLRRDASSTFTAKDRWQWLPSAQVTWHAGKEAFLQSSSHISQLDAWLGWGFTSDAGNIGRNFFQVPIPNGSNLSGRSNVFLREPTQQLDAGLTLGLLRSQLNLTLGAYTRRTGAAGHLIASSSLFNETSQILSSGLELSVEGIWSAGPLRGTTRLAAAVNRNQFTTDRPDWFYATDYQRTTHEQPLSTFYGLRYQGIDAQGAPKFQDTNGDATSNFLDAVALGSGLPRQLVSLGQHLAYRRVTLQAQLDGMFGYQVYNTALAALDVPEGYFNNGSGRLRNRWTPTNTNTDVPQATYTVQFPGVTTYILQSGNHVRLSSLTLAYNVWEKDSRNISVWIGGNNLFVLSNYRGFDPNVSSAGSDNQQAGIDASTYPTARTILLGLRATL</sequence>
<comment type="similarity">
    <text evidence="1">Belongs to the TonB-dependent receptor family.</text>
</comment>
<accession>A0A4Z0PAJ4</accession>
<organism evidence="4 5">
    <name type="scientific">Hymenobacter fodinae</name>
    <dbReference type="NCBI Taxonomy" id="2510796"/>
    <lineage>
        <taxon>Bacteria</taxon>
        <taxon>Pseudomonadati</taxon>
        <taxon>Bacteroidota</taxon>
        <taxon>Cytophagia</taxon>
        <taxon>Cytophagales</taxon>
        <taxon>Hymenobacteraceae</taxon>
        <taxon>Hymenobacter</taxon>
    </lineage>
</organism>
<feature type="chain" id="PRO_5021308755" evidence="2">
    <location>
        <begin position="20"/>
        <end position="898"/>
    </location>
</feature>
<dbReference type="Pfam" id="PF07715">
    <property type="entry name" value="Plug"/>
    <property type="match status" value="1"/>
</dbReference>
<keyword evidence="2" id="KW-0732">Signal</keyword>
<evidence type="ECO:0000256" key="1">
    <source>
        <dbReference type="PROSITE-ProRule" id="PRU01360"/>
    </source>
</evidence>
<dbReference type="RefSeq" id="WP_135430634.1">
    <property type="nucleotide sequence ID" value="NZ_SRLA01000001.1"/>
</dbReference>
<evidence type="ECO:0000256" key="2">
    <source>
        <dbReference type="SAM" id="SignalP"/>
    </source>
</evidence>
<dbReference type="OrthoDB" id="9768177at2"/>
<comment type="subcellular location">
    <subcellularLocation>
        <location evidence="1">Cell outer membrane</location>
        <topology evidence="1">Multi-pass membrane protein</topology>
    </subcellularLocation>
</comment>
<keyword evidence="1" id="KW-0812">Transmembrane</keyword>
<dbReference type="GO" id="GO:0009279">
    <property type="term" value="C:cell outer membrane"/>
    <property type="evidence" value="ECO:0007669"/>
    <property type="project" value="UniProtKB-SubCell"/>
</dbReference>
<comment type="caution">
    <text evidence="4">The sequence shown here is derived from an EMBL/GenBank/DDBJ whole genome shotgun (WGS) entry which is preliminary data.</text>
</comment>
<dbReference type="EMBL" id="SRLA01000001">
    <property type="protein sequence ID" value="TGE09687.1"/>
    <property type="molecule type" value="Genomic_DNA"/>
</dbReference>
<gene>
    <name evidence="4" type="ORF">EU556_02305</name>
</gene>
<reference evidence="4 5" key="1">
    <citation type="submission" date="2019-04" db="EMBL/GenBank/DDBJ databases">
        <authorList>
            <person name="Feng G."/>
            <person name="Zhang J."/>
            <person name="Zhu H."/>
        </authorList>
    </citation>
    <scope>NUCLEOTIDE SEQUENCE [LARGE SCALE GENOMIC DNA]</scope>
    <source>
        <strain evidence="4 5">92R-1</strain>
    </source>
</reference>
<protein>
    <submittedName>
        <fullName evidence="4">SusC/RagA family TonB-linked outer membrane protein</fullName>
    </submittedName>
</protein>
<dbReference type="PROSITE" id="PS52016">
    <property type="entry name" value="TONB_DEPENDENT_REC_3"/>
    <property type="match status" value="1"/>
</dbReference>
<dbReference type="AlphaFoldDB" id="A0A4Z0PAJ4"/>
<keyword evidence="1" id="KW-1134">Transmembrane beta strand</keyword>
<keyword evidence="5" id="KW-1185">Reference proteome</keyword>
<dbReference type="Proteomes" id="UP000298337">
    <property type="component" value="Unassembled WGS sequence"/>
</dbReference>
<feature type="signal peptide" evidence="2">
    <location>
        <begin position="1"/>
        <end position="19"/>
    </location>
</feature>
<dbReference type="NCBIfam" id="TIGR04056">
    <property type="entry name" value="OMP_RagA_SusC"/>
    <property type="match status" value="1"/>
</dbReference>
<dbReference type="InterPro" id="IPR039426">
    <property type="entry name" value="TonB-dep_rcpt-like"/>
</dbReference>
<keyword evidence="1" id="KW-0998">Cell outer membrane</keyword>
<keyword evidence="1" id="KW-0813">Transport</keyword>
<dbReference type="Gene3D" id="2.170.130.10">
    <property type="entry name" value="TonB-dependent receptor, plug domain"/>
    <property type="match status" value="1"/>
</dbReference>
<keyword evidence="1" id="KW-0472">Membrane</keyword>
<evidence type="ECO:0000313" key="5">
    <source>
        <dbReference type="Proteomes" id="UP000298337"/>
    </source>
</evidence>
<dbReference type="InterPro" id="IPR037066">
    <property type="entry name" value="Plug_dom_sf"/>
</dbReference>
<name>A0A4Z0PAJ4_9BACT</name>
<feature type="domain" description="TonB-dependent receptor plug" evidence="3">
    <location>
        <begin position="74"/>
        <end position="183"/>
    </location>
</feature>
<proteinExistence type="inferred from homology"/>
<dbReference type="SUPFAM" id="SSF56935">
    <property type="entry name" value="Porins"/>
    <property type="match status" value="1"/>
</dbReference>
<dbReference type="InterPro" id="IPR023996">
    <property type="entry name" value="TonB-dep_OMP_SusC/RagA"/>
</dbReference>
<evidence type="ECO:0000313" key="4">
    <source>
        <dbReference type="EMBL" id="TGE09687.1"/>
    </source>
</evidence>